<dbReference type="InterPro" id="IPR005471">
    <property type="entry name" value="Tscrpt_reg_IclR_N"/>
</dbReference>
<dbReference type="SUPFAM" id="SSF55781">
    <property type="entry name" value="GAF domain-like"/>
    <property type="match status" value="1"/>
</dbReference>
<reference evidence="6" key="1">
    <citation type="journal article" date="2010" name="PLoS Genet.">
        <title>The genome of a pathogenic rhodococcus: cooptive virulence underpinned by key gene acquisitions.</title>
        <authorList>
            <person name="Letek M."/>
            <person name="Gonzalez P."/>
            <person name="Macarthur I."/>
            <person name="Rodriguez H."/>
            <person name="Freeman T.C."/>
            <person name="Valero-Rello A."/>
            <person name="Blanco M."/>
            <person name="Buckley T."/>
            <person name="Cherevach I."/>
            <person name="Fahey R."/>
            <person name="Hapeshi A."/>
            <person name="Holdstock J."/>
            <person name="Leadon D."/>
            <person name="Navas J."/>
            <person name="Ocampo A."/>
            <person name="Quail M.A."/>
            <person name="Sanders M."/>
            <person name="Scortti M.M."/>
            <person name="Prescott J.F."/>
            <person name="Fogarty U."/>
            <person name="Meijer W.G."/>
            <person name="Parkhill J."/>
            <person name="Bentley S.D."/>
            <person name="Vazquez-Boland J.A."/>
        </authorList>
    </citation>
    <scope>NUCLEOTIDE SEQUENCE [LARGE SCALE GENOMIC DNA]</scope>
    <source>
        <strain evidence="6 7">103S</strain>
    </source>
</reference>
<dbReference type="Proteomes" id="UP001154400">
    <property type="component" value="Chromosome"/>
</dbReference>
<dbReference type="InterPro" id="IPR050707">
    <property type="entry name" value="HTH_MetabolicPath_Reg"/>
</dbReference>
<name>A0A3S5YCC4_RHOH1</name>
<dbReference type="InterPro" id="IPR036388">
    <property type="entry name" value="WH-like_DNA-bd_sf"/>
</dbReference>
<dbReference type="RefSeq" id="WP_013417299.1">
    <property type="nucleotide sequence ID" value="NC_014659.1"/>
</dbReference>
<evidence type="ECO:0000256" key="1">
    <source>
        <dbReference type="ARBA" id="ARBA00023015"/>
    </source>
</evidence>
<dbReference type="Pfam" id="PF09339">
    <property type="entry name" value="HTH_IclR"/>
    <property type="match status" value="1"/>
</dbReference>
<organism evidence="6">
    <name type="scientific">Rhodococcus hoagii (strain 103S)</name>
    <name type="common">Rhodococcus equi</name>
    <dbReference type="NCBI Taxonomy" id="685727"/>
    <lineage>
        <taxon>Bacteria</taxon>
        <taxon>Bacillati</taxon>
        <taxon>Actinomycetota</taxon>
        <taxon>Actinomycetes</taxon>
        <taxon>Mycobacteriales</taxon>
        <taxon>Nocardiaceae</taxon>
        <taxon>Prescottella</taxon>
    </lineage>
</organism>
<dbReference type="SUPFAM" id="SSF46785">
    <property type="entry name" value="Winged helix' DNA-binding domain"/>
    <property type="match status" value="1"/>
</dbReference>
<dbReference type="AlphaFoldDB" id="A0A3S5YCC4"/>
<dbReference type="GO" id="GO:0003677">
    <property type="term" value="F:DNA binding"/>
    <property type="evidence" value="ECO:0007669"/>
    <property type="project" value="UniProtKB-KW"/>
</dbReference>
<feature type="domain" description="HTH iclR-type" evidence="4">
    <location>
        <begin position="6"/>
        <end position="68"/>
    </location>
</feature>
<dbReference type="SMART" id="SM00346">
    <property type="entry name" value="HTH_ICLR"/>
    <property type="match status" value="1"/>
</dbReference>
<keyword evidence="3" id="KW-0804">Transcription</keyword>
<dbReference type="KEGG" id="req:REQ_41970"/>
<dbReference type="Pfam" id="PF01614">
    <property type="entry name" value="IclR_C"/>
    <property type="match status" value="1"/>
</dbReference>
<accession>A0A3S5YCC4</accession>
<evidence type="ECO:0000259" key="5">
    <source>
        <dbReference type="PROSITE" id="PS51078"/>
    </source>
</evidence>
<gene>
    <name evidence="6" type="ordered locus">REQ_41970</name>
</gene>
<dbReference type="PROSITE" id="PS51078">
    <property type="entry name" value="ICLR_ED"/>
    <property type="match status" value="1"/>
</dbReference>
<dbReference type="Gene3D" id="3.30.450.40">
    <property type="match status" value="1"/>
</dbReference>
<evidence type="ECO:0000313" key="6">
    <source>
        <dbReference type="EMBL" id="CBH50164.1"/>
    </source>
</evidence>
<feature type="domain" description="IclR-ED" evidence="5">
    <location>
        <begin position="69"/>
        <end position="253"/>
    </location>
</feature>
<dbReference type="GO" id="GO:0003700">
    <property type="term" value="F:DNA-binding transcription factor activity"/>
    <property type="evidence" value="ECO:0007669"/>
    <property type="project" value="TreeGrafter"/>
</dbReference>
<dbReference type="InterPro" id="IPR014757">
    <property type="entry name" value="Tscrpt_reg_IclR_C"/>
</dbReference>
<evidence type="ECO:0000313" key="7">
    <source>
        <dbReference type="Proteomes" id="UP000006892"/>
    </source>
</evidence>
<evidence type="ECO:0000259" key="4">
    <source>
        <dbReference type="PROSITE" id="PS51077"/>
    </source>
</evidence>
<evidence type="ECO:0000256" key="3">
    <source>
        <dbReference type="ARBA" id="ARBA00023163"/>
    </source>
</evidence>
<dbReference type="GO" id="GO:0045892">
    <property type="term" value="P:negative regulation of DNA-templated transcription"/>
    <property type="evidence" value="ECO:0007669"/>
    <property type="project" value="TreeGrafter"/>
</dbReference>
<evidence type="ECO:0000256" key="2">
    <source>
        <dbReference type="ARBA" id="ARBA00023125"/>
    </source>
</evidence>
<dbReference type="InterPro" id="IPR029016">
    <property type="entry name" value="GAF-like_dom_sf"/>
</dbReference>
<sequence>MSTSRVKSAERVLDVLDLLARRGVPMAATEIAIALDLPKSTTHHLLNVMRDRRFVSYWPDQRAWTLGVSAFEVGASYMRSGPLHREGQRHMVALTKAADETSHLAVLQGTDVIYLDKREPLKPGVRLVTEVGTRLPAHLTAVGRAILARLDPEQLSALYAGYTWPTRTGEGPTSLDDLRALSKADRELGYSVEHDSTTNGVTCIASPVVTRDGRPVAALGVAYLTGARSDAETTELARLVTDAAAHFSDSLSDRMIEESLEA</sequence>
<dbReference type="PANTHER" id="PTHR30136">
    <property type="entry name" value="HELIX-TURN-HELIX TRANSCRIPTIONAL REGULATOR, ICLR FAMILY"/>
    <property type="match status" value="1"/>
</dbReference>
<keyword evidence="1" id="KW-0805">Transcription regulation</keyword>
<dbReference type="InterPro" id="IPR036390">
    <property type="entry name" value="WH_DNA-bd_sf"/>
</dbReference>
<dbReference type="Gene3D" id="1.10.10.10">
    <property type="entry name" value="Winged helix-like DNA-binding domain superfamily/Winged helix DNA-binding domain"/>
    <property type="match status" value="1"/>
</dbReference>
<keyword evidence="2" id="KW-0238">DNA-binding</keyword>
<proteinExistence type="predicted"/>
<dbReference type="PROSITE" id="PS51077">
    <property type="entry name" value="HTH_ICLR"/>
    <property type="match status" value="1"/>
</dbReference>
<protein>
    <submittedName>
        <fullName evidence="6">ArsR family transcriptional regulator</fullName>
    </submittedName>
</protein>
<dbReference type="EMBL" id="FN563149">
    <property type="protein sequence ID" value="CBH50164.1"/>
    <property type="molecule type" value="Genomic_DNA"/>
</dbReference>
<dbReference type="PANTHER" id="PTHR30136:SF24">
    <property type="entry name" value="HTH-TYPE TRANSCRIPTIONAL REPRESSOR ALLR"/>
    <property type="match status" value="1"/>
</dbReference>